<keyword evidence="2" id="KW-0732">Signal</keyword>
<dbReference type="AlphaFoldDB" id="A0A3B6LWY0"/>
<dbReference type="Gramene" id="TraesCS5B03G1327900.1">
    <property type="protein sequence ID" value="TraesCS5B03G1327900.1.CDS1"/>
    <property type="gene ID" value="TraesCS5B03G1327900"/>
</dbReference>
<keyword evidence="4" id="KW-1185">Reference proteome</keyword>
<proteinExistence type="predicted"/>
<feature type="region of interest" description="Disordered" evidence="1">
    <location>
        <begin position="125"/>
        <end position="145"/>
    </location>
</feature>
<dbReference type="Gramene" id="TraesRN5B0101296700.1">
    <property type="protein sequence ID" value="TraesRN5B0101296700.1"/>
    <property type="gene ID" value="TraesRN5B0101296700"/>
</dbReference>
<evidence type="ECO:0000313" key="4">
    <source>
        <dbReference type="Proteomes" id="UP000019116"/>
    </source>
</evidence>
<name>A0A3B6LWY0_WHEAT</name>
<dbReference type="EnsemblPlants" id="TraesCS5B02G543900.1">
    <property type="protein sequence ID" value="TraesCS5B02G543900.1.cds1"/>
    <property type="gene ID" value="TraesCS5B02G543900"/>
</dbReference>
<evidence type="ECO:0000256" key="1">
    <source>
        <dbReference type="SAM" id="MobiDB-lite"/>
    </source>
</evidence>
<feature type="chain" id="PRO_5043177665" evidence="2">
    <location>
        <begin position="28"/>
        <end position="145"/>
    </location>
</feature>
<reference evidence="3" key="2">
    <citation type="submission" date="2018-10" db="UniProtKB">
        <authorList>
            <consortium name="EnsemblPlants"/>
        </authorList>
    </citation>
    <scope>IDENTIFICATION</scope>
</reference>
<sequence>MASANIIILVVLLFSLVLTLLLPTAACARHGEFLSDLYRSCVLVCVVTYPESHWHAAPAAAVLNAKDGLNDTGGLHHVVVTDAGKAGPVTSDSGGFWPGTAEACVASRHRGDTATVMQDMLGMDYSPAVRKPPRRAGPPAPRSLK</sequence>
<evidence type="ECO:0000256" key="2">
    <source>
        <dbReference type="SAM" id="SignalP"/>
    </source>
</evidence>
<protein>
    <submittedName>
        <fullName evidence="3">Uncharacterized protein</fullName>
    </submittedName>
</protein>
<feature type="signal peptide" evidence="2">
    <location>
        <begin position="1"/>
        <end position="27"/>
    </location>
</feature>
<feature type="compositionally biased region" description="Pro residues" evidence="1">
    <location>
        <begin position="135"/>
        <end position="145"/>
    </location>
</feature>
<organism evidence="3">
    <name type="scientific">Triticum aestivum</name>
    <name type="common">Wheat</name>
    <dbReference type="NCBI Taxonomy" id="4565"/>
    <lineage>
        <taxon>Eukaryota</taxon>
        <taxon>Viridiplantae</taxon>
        <taxon>Streptophyta</taxon>
        <taxon>Embryophyta</taxon>
        <taxon>Tracheophyta</taxon>
        <taxon>Spermatophyta</taxon>
        <taxon>Magnoliopsida</taxon>
        <taxon>Liliopsida</taxon>
        <taxon>Poales</taxon>
        <taxon>Poaceae</taxon>
        <taxon>BOP clade</taxon>
        <taxon>Pooideae</taxon>
        <taxon>Triticodae</taxon>
        <taxon>Triticeae</taxon>
        <taxon>Triticinae</taxon>
        <taxon>Triticum</taxon>
    </lineage>
</organism>
<dbReference type="Proteomes" id="UP000019116">
    <property type="component" value="Chromosome 5B"/>
</dbReference>
<reference evidence="3" key="1">
    <citation type="submission" date="2018-08" db="EMBL/GenBank/DDBJ databases">
        <authorList>
            <person name="Rossello M."/>
        </authorList>
    </citation>
    <scope>NUCLEOTIDE SEQUENCE [LARGE SCALE GENOMIC DNA]</scope>
    <source>
        <strain evidence="3">cv. Chinese Spring</strain>
    </source>
</reference>
<dbReference type="Gramene" id="TraesCS5B02G543900.1">
    <property type="protein sequence ID" value="TraesCS5B02G543900.1.cds1"/>
    <property type="gene ID" value="TraesCS5B02G543900"/>
</dbReference>
<accession>A0A3B6LWY0</accession>
<evidence type="ECO:0000313" key="3">
    <source>
        <dbReference type="EnsemblPlants" id="TraesCS5B02G543900.1.cds1"/>
    </source>
</evidence>